<protein>
    <submittedName>
        <fullName evidence="2">Uncharacterized protein</fullName>
    </submittedName>
</protein>
<keyword evidence="1" id="KW-1133">Transmembrane helix</keyword>
<feature type="transmembrane region" description="Helical" evidence="1">
    <location>
        <begin position="12"/>
        <end position="32"/>
    </location>
</feature>
<keyword evidence="1" id="KW-0812">Transmembrane</keyword>
<organism evidence="2">
    <name type="scientific">viral metagenome</name>
    <dbReference type="NCBI Taxonomy" id="1070528"/>
    <lineage>
        <taxon>unclassified sequences</taxon>
        <taxon>metagenomes</taxon>
        <taxon>organismal metagenomes</taxon>
    </lineage>
</organism>
<keyword evidence="1" id="KW-0472">Membrane</keyword>
<evidence type="ECO:0000256" key="1">
    <source>
        <dbReference type="SAM" id="Phobius"/>
    </source>
</evidence>
<sequence>MTFNSVLGNTSTAFLVYLLSSISALGINAAFQDYVSKHDAVWKRWAWAIGICMLSIIVVTIIVFVSVKEQKPNETVQRLGGNKTVPPQQVGRI</sequence>
<name>A0A6C0CN73_9ZZZZ</name>
<proteinExistence type="predicted"/>
<dbReference type="EMBL" id="MN739449">
    <property type="protein sequence ID" value="QHT05124.1"/>
    <property type="molecule type" value="Genomic_DNA"/>
</dbReference>
<dbReference type="AlphaFoldDB" id="A0A6C0CN73"/>
<accession>A0A6C0CN73</accession>
<reference evidence="2" key="1">
    <citation type="journal article" date="2020" name="Nature">
        <title>Giant virus diversity and host interactions through global metagenomics.</title>
        <authorList>
            <person name="Schulz F."/>
            <person name="Roux S."/>
            <person name="Paez-Espino D."/>
            <person name="Jungbluth S."/>
            <person name="Walsh D.A."/>
            <person name="Denef V.J."/>
            <person name="McMahon K.D."/>
            <person name="Konstantinidis K.T."/>
            <person name="Eloe-Fadrosh E.A."/>
            <person name="Kyrpides N.C."/>
            <person name="Woyke T."/>
        </authorList>
    </citation>
    <scope>NUCLEOTIDE SEQUENCE</scope>
    <source>
        <strain evidence="2">GVMAG-M-3300021354-14</strain>
    </source>
</reference>
<evidence type="ECO:0000313" key="2">
    <source>
        <dbReference type="EMBL" id="QHT05124.1"/>
    </source>
</evidence>
<feature type="transmembrane region" description="Helical" evidence="1">
    <location>
        <begin position="44"/>
        <end position="67"/>
    </location>
</feature>